<reference evidence="1 2" key="1">
    <citation type="submission" date="2013-09" db="EMBL/GenBank/DDBJ databases">
        <authorList>
            <person name="Zeng Z."/>
            <person name="Chen C."/>
        </authorList>
    </citation>
    <scope>NUCLEOTIDE SEQUENCE [LARGE SCALE GENOMIC DNA]</scope>
    <source>
        <strain evidence="1 2">WB 4.1-42</strain>
    </source>
</reference>
<dbReference type="SUPFAM" id="SSF52833">
    <property type="entry name" value="Thioredoxin-like"/>
    <property type="match status" value="1"/>
</dbReference>
<sequence>MKKIDAPKKVIFVCDGKKCGRYSDDIRQQFKQAIKDNGLKKEVTVVRMDCTDNCKCAPVVSLQPKNIWLGEVEDKNVKGIFKEYFL</sequence>
<dbReference type="eggNOG" id="COG3411">
    <property type="taxonomic scope" value="Bacteria"/>
</dbReference>
<dbReference type="STRING" id="1121898.GCA_000422725_03534"/>
<dbReference type="Gene3D" id="3.40.30.10">
    <property type="entry name" value="Glutaredoxin"/>
    <property type="match status" value="1"/>
</dbReference>
<accession>A0A0A2MIK2</accession>
<dbReference type="InterPro" id="IPR036249">
    <property type="entry name" value="Thioredoxin-like_sf"/>
</dbReference>
<dbReference type="OrthoDB" id="99480at2"/>
<protein>
    <recommendedName>
        <fullName evidence="3">(2Fe-2S) ferredoxin domain-containing protein</fullName>
    </recommendedName>
</protein>
<dbReference type="CDD" id="cd02980">
    <property type="entry name" value="TRX_Fd_family"/>
    <property type="match status" value="1"/>
</dbReference>
<evidence type="ECO:0008006" key="3">
    <source>
        <dbReference type="Google" id="ProtNLM"/>
    </source>
</evidence>
<evidence type="ECO:0000313" key="2">
    <source>
        <dbReference type="Proteomes" id="UP000030111"/>
    </source>
</evidence>
<name>A0A0A2MIK2_9FLAO</name>
<comment type="caution">
    <text evidence="1">The sequence shown here is derived from an EMBL/GenBank/DDBJ whole genome shotgun (WGS) entry which is preliminary data.</text>
</comment>
<dbReference type="Proteomes" id="UP000030111">
    <property type="component" value="Unassembled WGS sequence"/>
</dbReference>
<proteinExistence type="predicted"/>
<gene>
    <name evidence="1" type="ORF">Q766_11835</name>
</gene>
<keyword evidence="2" id="KW-1185">Reference proteome</keyword>
<dbReference type="AlphaFoldDB" id="A0A0A2MIK2"/>
<evidence type="ECO:0000313" key="1">
    <source>
        <dbReference type="EMBL" id="KGO92467.1"/>
    </source>
</evidence>
<dbReference type="EMBL" id="JRLY01000009">
    <property type="protein sequence ID" value="KGO92467.1"/>
    <property type="molecule type" value="Genomic_DNA"/>
</dbReference>
<organism evidence="1 2">
    <name type="scientific">Flavobacterium subsaxonicum WB 4.1-42 = DSM 21790</name>
    <dbReference type="NCBI Taxonomy" id="1121898"/>
    <lineage>
        <taxon>Bacteria</taxon>
        <taxon>Pseudomonadati</taxon>
        <taxon>Bacteroidota</taxon>
        <taxon>Flavobacteriia</taxon>
        <taxon>Flavobacteriales</taxon>
        <taxon>Flavobacteriaceae</taxon>
        <taxon>Flavobacterium</taxon>
    </lineage>
</organism>
<dbReference type="RefSeq" id="WP_026991500.1">
    <property type="nucleotide sequence ID" value="NZ_AUGP01000029.1"/>
</dbReference>